<dbReference type="EMBL" id="CAXAMN010008335">
    <property type="protein sequence ID" value="CAK9024800.1"/>
    <property type="molecule type" value="Genomic_DNA"/>
</dbReference>
<reference evidence="1 2" key="1">
    <citation type="submission" date="2024-02" db="EMBL/GenBank/DDBJ databases">
        <authorList>
            <person name="Chen Y."/>
            <person name="Shah S."/>
            <person name="Dougan E. K."/>
            <person name="Thang M."/>
            <person name="Chan C."/>
        </authorList>
    </citation>
    <scope>NUCLEOTIDE SEQUENCE [LARGE SCALE GENOMIC DNA]</scope>
</reference>
<dbReference type="Proteomes" id="UP001642484">
    <property type="component" value="Unassembled WGS sequence"/>
</dbReference>
<accession>A0ABP0KEM2</accession>
<protein>
    <submittedName>
        <fullName evidence="1">Uncharacterized protein</fullName>
    </submittedName>
</protein>
<proteinExistence type="predicted"/>
<sequence>MVRCVIGLGGPLSSQFPLVRAHVGRAFVEHVAETQSFGAWRSNSVALADFAEHGSGVVLVRLWADCTKETVQASVAAKQALKYLGVRSPEHFVLAHAETRKACGRFLCGEGNHLAPAWAKPIIDAVAPEFRPGRKAIEQPLRIIFGVGAPARSNLAPSPAQFGDARMTAREANAVLQSAFPAAFEWLLKRWFGPDAVTDGAVLRRRLAQDVRRKELGLEEQRIKAGR</sequence>
<name>A0ABP0KEM2_9DINO</name>
<organism evidence="1 2">
    <name type="scientific">Durusdinium trenchii</name>
    <dbReference type="NCBI Taxonomy" id="1381693"/>
    <lineage>
        <taxon>Eukaryota</taxon>
        <taxon>Sar</taxon>
        <taxon>Alveolata</taxon>
        <taxon>Dinophyceae</taxon>
        <taxon>Suessiales</taxon>
        <taxon>Symbiodiniaceae</taxon>
        <taxon>Durusdinium</taxon>
    </lineage>
</organism>
<evidence type="ECO:0000313" key="1">
    <source>
        <dbReference type="EMBL" id="CAK9024800.1"/>
    </source>
</evidence>
<evidence type="ECO:0000313" key="2">
    <source>
        <dbReference type="Proteomes" id="UP001642484"/>
    </source>
</evidence>
<gene>
    <name evidence="1" type="ORF">CCMP2556_LOCUS15769</name>
</gene>
<comment type="caution">
    <text evidence="1">The sequence shown here is derived from an EMBL/GenBank/DDBJ whole genome shotgun (WGS) entry which is preliminary data.</text>
</comment>
<keyword evidence="2" id="KW-1185">Reference proteome</keyword>